<dbReference type="InterPro" id="IPR036909">
    <property type="entry name" value="Cyt_c-like_dom_sf"/>
</dbReference>
<feature type="signal peptide" evidence="6">
    <location>
        <begin position="1"/>
        <end position="20"/>
    </location>
</feature>
<dbReference type="PROSITE" id="PS51007">
    <property type="entry name" value="CYTC"/>
    <property type="match status" value="1"/>
</dbReference>
<keyword evidence="1 4" id="KW-0349">Heme</keyword>
<keyword evidence="5" id="KW-0472">Membrane</keyword>
<organism evidence="8 9">
    <name type="scientific">Aureibacter tunicatorum</name>
    <dbReference type="NCBI Taxonomy" id="866807"/>
    <lineage>
        <taxon>Bacteria</taxon>
        <taxon>Pseudomonadati</taxon>
        <taxon>Bacteroidota</taxon>
        <taxon>Cytophagia</taxon>
        <taxon>Cytophagales</taxon>
        <taxon>Persicobacteraceae</taxon>
        <taxon>Aureibacter</taxon>
    </lineage>
</organism>
<protein>
    <submittedName>
        <fullName evidence="8">Mono/diheme cytochrome c family protein</fullName>
    </submittedName>
</protein>
<evidence type="ECO:0000313" key="9">
    <source>
        <dbReference type="Proteomes" id="UP001185092"/>
    </source>
</evidence>
<evidence type="ECO:0000256" key="6">
    <source>
        <dbReference type="SAM" id="SignalP"/>
    </source>
</evidence>
<keyword evidence="3 4" id="KW-0408">Iron</keyword>
<dbReference type="PANTHER" id="PTHR39425:SF1">
    <property type="entry name" value="CYTOCHROME C7-LIKE DOMAIN-CONTAINING PROTEIN"/>
    <property type="match status" value="1"/>
</dbReference>
<dbReference type="SUPFAM" id="SSF46626">
    <property type="entry name" value="Cytochrome c"/>
    <property type="match status" value="1"/>
</dbReference>
<feature type="transmembrane region" description="Helical" evidence="5">
    <location>
        <begin position="167"/>
        <end position="193"/>
    </location>
</feature>
<evidence type="ECO:0000259" key="7">
    <source>
        <dbReference type="PROSITE" id="PS51007"/>
    </source>
</evidence>
<gene>
    <name evidence="8" type="ORF">HNQ88_002015</name>
</gene>
<sequence>MLKKLSMMSFRKMIARSSLAVTLICALTLVTGVFASAKAESSIPTDDAKISAGKSLFENNCTVCHAVHEQVVGPALKDVTERRSVAWLQAFIGNSQKVIKSGDKTAVKLYEEFGKTEMPSFDFSEEEILSVLAYVKQESTVTPTPGGEDVVVDGLPVPQQPTTSSEYVQVILLINVAILVLILVVLALIINVLTKYLNGKEGLSEEDREIVNQKFSLKSLFTSKPAIFFATLIFVAVVGKTVIDGLFLIGVQQGYAPTQPIAFSHKIHAGQYEIDCNYCHTGVTKSKNANIPSANICMNCHSQVKTDSKEIQKIYAAVENNKPIEWVRIHNLPDLAYFNHSQHVKVGGVECQTCHGPIEEMAVVRQHSNLTMGWCINCHRETKVNAEGNAYYDKLLEAHGSSKSMTVSDIGGLECSKCHY</sequence>
<keyword evidence="9" id="KW-1185">Reference proteome</keyword>
<dbReference type="Gene3D" id="3.90.10.10">
    <property type="entry name" value="Cytochrome C3"/>
    <property type="match status" value="2"/>
</dbReference>
<dbReference type="RefSeq" id="WP_309938485.1">
    <property type="nucleotide sequence ID" value="NZ_AP025305.1"/>
</dbReference>
<evidence type="ECO:0000256" key="1">
    <source>
        <dbReference type="ARBA" id="ARBA00022617"/>
    </source>
</evidence>
<dbReference type="GO" id="GO:0009055">
    <property type="term" value="F:electron transfer activity"/>
    <property type="evidence" value="ECO:0007669"/>
    <property type="project" value="InterPro"/>
</dbReference>
<dbReference type="Pfam" id="PF14522">
    <property type="entry name" value="Cytochrome_C7"/>
    <property type="match status" value="1"/>
</dbReference>
<dbReference type="CDD" id="cd08168">
    <property type="entry name" value="Cytochrom_C3"/>
    <property type="match status" value="1"/>
</dbReference>
<comment type="caution">
    <text evidence="8">The sequence shown here is derived from an EMBL/GenBank/DDBJ whole genome shotgun (WGS) entry which is preliminary data.</text>
</comment>
<keyword evidence="2 4" id="KW-0479">Metal-binding</keyword>
<evidence type="ECO:0000256" key="3">
    <source>
        <dbReference type="ARBA" id="ARBA00023004"/>
    </source>
</evidence>
<feature type="domain" description="Cytochrome c" evidence="7">
    <location>
        <begin position="48"/>
        <end position="139"/>
    </location>
</feature>
<feature type="transmembrane region" description="Helical" evidence="5">
    <location>
        <begin position="226"/>
        <end position="251"/>
    </location>
</feature>
<evidence type="ECO:0000256" key="2">
    <source>
        <dbReference type="ARBA" id="ARBA00022723"/>
    </source>
</evidence>
<dbReference type="InterPro" id="IPR029467">
    <property type="entry name" value="Cyt_c7-like"/>
</dbReference>
<evidence type="ECO:0000313" key="8">
    <source>
        <dbReference type="EMBL" id="MDR6238978.1"/>
    </source>
</evidence>
<dbReference type="AlphaFoldDB" id="A0AAE4BSM5"/>
<dbReference type="InterPro" id="IPR009056">
    <property type="entry name" value="Cyt_c-like_dom"/>
</dbReference>
<feature type="chain" id="PRO_5042122285" evidence="6">
    <location>
        <begin position="21"/>
        <end position="420"/>
    </location>
</feature>
<dbReference type="Proteomes" id="UP001185092">
    <property type="component" value="Unassembled WGS sequence"/>
</dbReference>
<keyword evidence="6" id="KW-0732">Signal</keyword>
<evidence type="ECO:0000256" key="5">
    <source>
        <dbReference type="SAM" id="Phobius"/>
    </source>
</evidence>
<dbReference type="GO" id="GO:0020037">
    <property type="term" value="F:heme binding"/>
    <property type="evidence" value="ECO:0007669"/>
    <property type="project" value="InterPro"/>
</dbReference>
<keyword evidence="5" id="KW-1133">Transmembrane helix</keyword>
<dbReference type="InterPro" id="IPR036280">
    <property type="entry name" value="Multihaem_cyt_sf"/>
</dbReference>
<accession>A0AAE4BSM5</accession>
<keyword evidence="5" id="KW-0812">Transmembrane</keyword>
<dbReference type="Gene3D" id="1.10.760.10">
    <property type="entry name" value="Cytochrome c-like domain"/>
    <property type="match status" value="1"/>
</dbReference>
<name>A0AAE4BSM5_9BACT</name>
<proteinExistence type="predicted"/>
<reference evidence="8" key="1">
    <citation type="submission" date="2023-07" db="EMBL/GenBank/DDBJ databases">
        <title>Genomic Encyclopedia of Type Strains, Phase IV (KMG-IV): sequencing the most valuable type-strain genomes for metagenomic binning, comparative biology and taxonomic classification.</title>
        <authorList>
            <person name="Goeker M."/>
        </authorList>
    </citation>
    <scope>NUCLEOTIDE SEQUENCE</scope>
    <source>
        <strain evidence="8">DSM 26174</strain>
    </source>
</reference>
<dbReference type="EMBL" id="JAVDQD010000002">
    <property type="protein sequence ID" value="MDR6238978.1"/>
    <property type="molecule type" value="Genomic_DNA"/>
</dbReference>
<dbReference type="SUPFAM" id="SSF48695">
    <property type="entry name" value="Multiheme cytochromes"/>
    <property type="match status" value="1"/>
</dbReference>
<dbReference type="GO" id="GO:0046872">
    <property type="term" value="F:metal ion binding"/>
    <property type="evidence" value="ECO:0007669"/>
    <property type="project" value="UniProtKB-KW"/>
</dbReference>
<evidence type="ECO:0000256" key="4">
    <source>
        <dbReference type="PROSITE-ProRule" id="PRU00433"/>
    </source>
</evidence>
<dbReference type="Pfam" id="PF00034">
    <property type="entry name" value="Cytochrom_C"/>
    <property type="match status" value="1"/>
</dbReference>
<dbReference type="PANTHER" id="PTHR39425">
    <property type="entry name" value="LIPOPROTEIN CYTOCHROME C"/>
    <property type="match status" value="1"/>
</dbReference>